<dbReference type="Pfam" id="PF00112">
    <property type="entry name" value="Peptidase_C1"/>
    <property type="match status" value="1"/>
</dbReference>
<feature type="compositionally biased region" description="Basic and acidic residues" evidence="2">
    <location>
        <begin position="58"/>
        <end position="67"/>
    </location>
</feature>
<evidence type="ECO:0000259" key="3">
    <source>
        <dbReference type="SMART" id="SM00645"/>
    </source>
</evidence>
<dbReference type="InterPro" id="IPR000668">
    <property type="entry name" value="Peptidase_C1A_C"/>
</dbReference>
<gene>
    <name evidence="4" type="ORF">BEMITA_LOCUS13963</name>
</gene>
<dbReference type="Proteomes" id="UP001152759">
    <property type="component" value="Chromosome 9"/>
</dbReference>
<dbReference type="GO" id="GO:0006508">
    <property type="term" value="P:proteolysis"/>
    <property type="evidence" value="ECO:0007669"/>
    <property type="project" value="InterPro"/>
</dbReference>
<dbReference type="InterPro" id="IPR038765">
    <property type="entry name" value="Papain-like_cys_pep_sf"/>
</dbReference>
<dbReference type="CDD" id="cd02248">
    <property type="entry name" value="Peptidase_C1A"/>
    <property type="match status" value="1"/>
</dbReference>
<feature type="compositionally biased region" description="Low complexity" evidence="2">
    <location>
        <begin position="47"/>
        <end position="57"/>
    </location>
</feature>
<comment type="similarity">
    <text evidence="1">Belongs to the peptidase C1 family.</text>
</comment>
<accession>A0A9P0FA07</accession>
<dbReference type="SUPFAM" id="SSF54001">
    <property type="entry name" value="Cysteine proteinases"/>
    <property type="match status" value="1"/>
</dbReference>
<reference evidence="4" key="1">
    <citation type="submission" date="2021-12" db="EMBL/GenBank/DDBJ databases">
        <authorList>
            <person name="King R."/>
        </authorList>
    </citation>
    <scope>NUCLEOTIDE SEQUENCE</scope>
</reference>
<evidence type="ECO:0000313" key="5">
    <source>
        <dbReference type="Proteomes" id="UP001152759"/>
    </source>
</evidence>
<dbReference type="Gene3D" id="3.90.70.10">
    <property type="entry name" value="Cysteine proteinases"/>
    <property type="match status" value="1"/>
</dbReference>
<dbReference type="GO" id="GO:0008234">
    <property type="term" value="F:cysteine-type peptidase activity"/>
    <property type="evidence" value="ECO:0007669"/>
    <property type="project" value="InterPro"/>
</dbReference>
<sequence>MGILKLNPAPDENQQLQPRMLNAFSKMTLSRKGSSRSSSRGDRSNRGSRSPSPAPSERSSRASERSTRSSRGQSVPPSWSPGPFVRRIVGRDPQGGPTLDWRIPAAFYPPTESQNQHGRKCGACWAFAVLGAVEILLPRVQGYITSLSKQALIDCVVTNDGCHGGDMRDAIVYLIKIGVPSAVSYPYMARNGRCKSFIGPYMKLNYYTDVPGANQLAEHLEHSPLPSILYAPLELQHYVSGVYDSPGCTNEVSKINHAGVIVGQYTDAWIVRFSVESDWGLQGHILIAKGRCGLGLQSFEINSPFTILRRS</sequence>
<evidence type="ECO:0000313" key="4">
    <source>
        <dbReference type="EMBL" id="CAH0395825.1"/>
    </source>
</evidence>
<dbReference type="AlphaFoldDB" id="A0A9P0FA07"/>
<keyword evidence="5" id="KW-1185">Reference proteome</keyword>
<evidence type="ECO:0000256" key="1">
    <source>
        <dbReference type="ARBA" id="ARBA00008455"/>
    </source>
</evidence>
<dbReference type="InterPro" id="IPR039417">
    <property type="entry name" value="Peptidase_C1A_papain-like"/>
</dbReference>
<dbReference type="PANTHER" id="PTHR12411">
    <property type="entry name" value="CYSTEINE PROTEASE FAMILY C1-RELATED"/>
    <property type="match status" value="1"/>
</dbReference>
<feature type="region of interest" description="Disordered" evidence="2">
    <location>
        <begin position="1"/>
        <end position="91"/>
    </location>
</feature>
<feature type="domain" description="Peptidase C1A papain C-terminal" evidence="3">
    <location>
        <begin position="95"/>
        <end position="302"/>
    </location>
</feature>
<organism evidence="4 5">
    <name type="scientific">Bemisia tabaci</name>
    <name type="common">Sweetpotato whitefly</name>
    <name type="synonym">Aleurodes tabaci</name>
    <dbReference type="NCBI Taxonomy" id="7038"/>
    <lineage>
        <taxon>Eukaryota</taxon>
        <taxon>Metazoa</taxon>
        <taxon>Ecdysozoa</taxon>
        <taxon>Arthropoda</taxon>
        <taxon>Hexapoda</taxon>
        <taxon>Insecta</taxon>
        <taxon>Pterygota</taxon>
        <taxon>Neoptera</taxon>
        <taxon>Paraneoptera</taxon>
        <taxon>Hemiptera</taxon>
        <taxon>Sternorrhyncha</taxon>
        <taxon>Aleyrodoidea</taxon>
        <taxon>Aleyrodidae</taxon>
        <taxon>Aleyrodinae</taxon>
        <taxon>Bemisia</taxon>
    </lineage>
</organism>
<dbReference type="InterPro" id="IPR013128">
    <property type="entry name" value="Peptidase_C1A"/>
</dbReference>
<proteinExistence type="inferred from homology"/>
<dbReference type="SMART" id="SM00645">
    <property type="entry name" value="Pept_C1"/>
    <property type="match status" value="1"/>
</dbReference>
<name>A0A9P0FA07_BEMTA</name>
<dbReference type="EMBL" id="OU963870">
    <property type="protein sequence ID" value="CAH0395825.1"/>
    <property type="molecule type" value="Genomic_DNA"/>
</dbReference>
<evidence type="ECO:0000256" key="2">
    <source>
        <dbReference type="SAM" id="MobiDB-lite"/>
    </source>
</evidence>
<protein>
    <recommendedName>
        <fullName evidence="3">Peptidase C1A papain C-terminal domain-containing protein</fullName>
    </recommendedName>
</protein>